<protein>
    <submittedName>
        <fullName evidence="4">Nucleotidyltransferase</fullName>
    </submittedName>
</protein>
<evidence type="ECO:0000256" key="1">
    <source>
        <dbReference type="ARBA" id="ARBA00022679"/>
    </source>
</evidence>
<dbReference type="Gene3D" id="3.90.550.10">
    <property type="entry name" value="Spore Coat Polysaccharide Biosynthesis Protein SpsA, Chain A"/>
    <property type="match status" value="1"/>
</dbReference>
<dbReference type="Pfam" id="PF00483">
    <property type="entry name" value="NTP_transferase"/>
    <property type="match status" value="1"/>
</dbReference>
<gene>
    <name evidence="4" type="ORF">E7215_16385</name>
</gene>
<dbReference type="Proteomes" id="UP000768462">
    <property type="component" value="Unassembled WGS sequence"/>
</dbReference>
<dbReference type="EMBL" id="SVCM01000193">
    <property type="protein sequence ID" value="MBE6061720.1"/>
    <property type="molecule type" value="Genomic_DNA"/>
</dbReference>
<evidence type="ECO:0000256" key="2">
    <source>
        <dbReference type="ARBA" id="ARBA00022695"/>
    </source>
</evidence>
<accession>A0A927WEJ7</accession>
<dbReference type="PANTHER" id="PTHR43584:SF8">
    <property type="entry name" value="N-ACETYLMURAMATE ALPHA-1-PHOSPHATE URIDYLYLTRANSFERASE"/>
    <property type="match status" value="1"/>
</dbReference>
<reference evidence="4" key="1">
    <citation type="submission" date="2019-04" db="EMBL/GenBank/DDBJ databases">
        <title>Evolution of Biomass-Degrading Anaerobic Consortia Revealed by Metagenomics.</title>
        <authorList>
            <person name="Peng X."/>
        </authorList>
    </citation>
    <scope>NUCLEOTIDE SEQUENCE</scope>
    <source>
        <strain evidence="4">SIG254</strain>
    </source>
</reference>
<dbReference type="PANTHER" id="PTHR43584">
    <property type="entry name" value="NUCLEOTIDYL TRANSFERASE"/>
    <property type="match status" value="1"/>
</dbReference>
<comment type="caution">
    <text evidence="4">The sequence shown here is derived from an EMBL/GenBank/DDBJ whole genome shotgun (WGS) entry which is preliminary data.</text>
</comment>
<sequence length="281" mass="31485">MNETTLVVMAAGMGSRFGSLKQMEPVGPSGEIILDFSIYDAVKAGFSKVVFIIKKEMEKDFRHVIGKRIEKIIDVDYAFQTLDKIPKGCSIPDNRSKPWGTGHAVICAKSAVTTPFMVINADDYYGSHSYKIVGDYLSQNKGMCMAGFRLKNTLTENGTVSRGLCEIEKGYLKSVVEHTAIDKNSGISLDSMVSMNMWGFDTDIFHVLEQDFTVFLKNLKNPLKDEFYLPSVVDNMIKTQSGKVKVLETLDKWYGVTYKEDLPTVKNAINKMIREGLYHGI</sequence>
<dbReference type="InterPro" id="IPR005835">
    <property type="entry name" value="NTP_transferase_dom"/>
</dbReference>
<dbReference type="SUPFAM" id="SSF53448">
    <property type="entry name" value="Nucleotide-diphospho-sugar transferases"/>
    <property type="match status" value="1"/>
</dbReference>
<keyword evidence="2" id="KW-0548">Nucleotidyltransferase</keyword>
<feature type="domain" description="Nucleotidyl transferase" evidence="3">
    <location>
        <begin position="7"/>
        <end position="209"/>
    </location>
</feature>
<name>A0A927WEJ7_9CLOT</name>
<evidence type="ECO:0000313" key="4">
    <source>
        <dbReference type="EMBL" id="MBE6061720.1"/>
    </source>
</evidence>
<evidence type="ECO:0000259" key="3">
    <source>
        <dbReference type="Pfam" id="PF00483"/>
    </source>
</evidence>
<organism evidence="4 5">
    <name type="scientific">Clostridium sulfidigenes</name>
    <dbReference type="NCBI Taxonomy" id="318464"/>
    <lineage>
        <taxon>Bacteria</taxon>
        <taxon>Bacillati</taxon>
        <taxon>Bacillota</taxon>
        <taxon>Clostridia</taxon>
        <taxon>Eubacteriales</taxon>
        <taxon>Clostridiaceae</taxon>
        <taxon>Clostridium</taxon>
    </lineage>
</organism>
<dbReference type="InterPro" id="IPR029044">
    <property type="entry name" value="Nucleotide-diphossugar_trans"/>
</dbReference>
<keyword evidence="1" id="KW-0808">Transferase</keyword>
<dbReference type="GO" id="GO:0016779">
    <property type="term" value="F:nucleotidyltransferase activity"/>
    <property type="evidence" value="ECO:0007669"/>
    <property type="project" value="UniProtKB-KW"/>
</dbReference>
<dbReference type="InterPro" id="IPR050065">
    <property type="entry name" value="GlmU-like"/>
</dbReference>
<dbReference type="AlphaFoldDB" id="A0A927WEJ7"/>
<proteinExistence type="predicted"/>
<evidence type="ECO:0000313" key="5">
    <source>
        <dbReference type="Proteomes" id="UP000768462"/>
    </source>
</evidence>